<protein>
    <submittedName>
        <fullName evidence="2">Uncharacterized protein</fullName>
    </submittedName>
</protein>
<dbReference type="SUPFAM" id="SSF47729">
    <property type="entry name" value="IHF-like DNA-binding proteins"/>
    <property type="match status" value="2"/>
</dbReference>
<dbReference type="EMBL" id="CAUJNA010002569">
    <property type="protein sequence ID" value="CAJ1393483.1"/>
    <property type="molecule type" value="Genomic_DNA"/>
</dbReference>
<keyword evidence="3" id="KW-1185">Reference proteome</keyword>
<dbReference type="Gene3D" id="1.25.40.10">
    <property type="entry name" value="Tetratricopeptide repeat domain"/>
    <property type="match status" value="1"/>
</dbReference>
<evidence type="ECO:0000256" key="1">
    <source>
        <dbReference type="ARBA" id="ARBA00022737"/>
    </source>
</evidence>
<name>A0AA36IT30_9DINO</name>
<dbReference type="AlphaFoldDB" id="A0AA36IT30"/>
<sequence>MDGEVVAVNAAASECNRLRRWGSALAVLAQIQRKALRPSASSSNVAIAAFRSQWQRVLHAHKEALAESLCDVVSQNTALGVLSWHRSLAFLAHLAVQRLASDAVTRNLGLRNQADRWLWALELLTTSLSRRLEVTLVTYNTALGLLPWRLGAALQRVPRRFSGRTWTAAIGALGGAQGVRWRSALRLWASASAAAAAAAAASAAASVCAEAEEWRRAQEVLLEVHALQSNVVTRTCAVNACVKGTQWARALLLHGLHVARHLRSNSVAFTVACQACGKGQRWRQAVSLLAQTDHDEVALTCALDAMSKSGDCAGWRAALRLEGGEPLLRGAALRFSWRWAVCRGADWAAKAEAMEEATKTMKAMKAAKAMTKGGIVSELASATDMKKSEVSQLLGQLSEIGAKEVKATGKFVIPGLCMIKTRTKPATKAGKRMMFGKEVAIKAQPAKTATKTMKAMKAAKAMTKGGIVSELASATDMKKSEVSQLLGQLSEIGAKEVKATGKFVIPGLCMIKTRTKPATKAGKRMMFGKEVAIKAQPAKTVVKAFAVSALKKQI</sequence>
<evidence type="ECO:0000313" key="3">
    <source>
        <dbReference type="Proteomes" id="UP001178507"/>
    </source>
</evidence>
<dbReference type="PANTHER" id="PTHR47936">
    <property type="entry name" value="PPR_LONG DOMAIN-CONTAINING PROTEIN"/>
    <property type="match status" value="1"/>
</dbReference>
<organism evidence="2 3">
    <name type="scientific">Effrenium voratum</name>
    <dbReference type="NCBI Taxonomy" id="2562239"/>
    <lineage>
        <taxon>Eukaryota</taxon>
        <taxon>Sar</taxon>
        <taxon>Alveolata</taxon>
        <taxon>Dinophyceae</taxon>
        <taxon>Suessiales</taxon>
        <taxon>Symbiodiniaceae</taxon>
        <taxon>Effrenium</taxon>
    </lineage>
</organism>
<evidence type="ECO:0000313" key="2">
    <source>
        <dbReference type="EMBL" id="CAJ1393483.1"/>
    </source>
</evidence>
<dbReference type="GO" id="GO:0031930">
    <property type="term" value="P:mitochondria-nucleus signaling pathway"/>
    <property type="evidence" value="ECO:0007669"/>
    <property type="project" value="TreeGrafter"/>
</dbReference>
<dbReference type="PANTHER" id="PTHR47936:SF1">
    <property type="entry name" value="PENTATRICOPEPTIDE REPEAT-CONTAINING PROTEIN GUN1, CHLOROPLASTIC"/>
    <property type="match status" value="1"/>
</dbReference>
<dbReference type="InterPro" id="IPR000119">
    <property type="entry name" value="Hist_DNA-bd"/>
</dbReference>
<dbReference type="CDD" id="cd13834">
    <property type="entry name" value="HU_like"/>
    <property type="match status" value="2"/>
</dbReference>
<dbReference type="Gene3D" id="4.10.520.10">
    <property type="entry name" value="IHF-like DNA-binding proteins"/>
    <property type="match status" value="2"/>
</dbReference>
<dbReference type="InterPro" id="IPR011990">
    <property type="entry name" value="TPR-like_helical_dom_sf"/>
</dbReference>
<reference evidence="2" key="1">
    <citation type="submission" date="2023-08" db="EMBL/GenBank/DDBJ databases">
        <authorList>
            <person name="Chen Y."/>
            <person name="Shah S."/>
            <person name="Dougan E. K."/>
            <person name="Thang M."/>
            <person name="Chan C."/>
        </authorList>
    </citation>
    <scope>NUCLEOTIDE SEQUENCE</scope>
</reference>
<dbReference type="GO" id="GO:0030527">
    <property type="term" value="F:structural constituent of chromatin"/>
    <property type="evidence" value="ECO:0007669"/>
    <property type="project" value="InterPro"/>
</dbReference>
<comment type="caution">
    <text evidence="2">The sequence shown here is derived from an EMBL/GenBank/DDBJ whole genome shotgun (WGS) entry which is preliminary data.</text>
</comment>
<gene>
    <name evidence="2" type="ORF">EVOR1521_LOCUS18334</name>
</gene>
<dbReference type="GO" id="GO:0003677">
    <property type="term" value="F:DNA binding"/>
    <property type="evidence" value="ECO:0007669"/>
    <property type="project" value="InterPro"/>
</dbReference>
<proteinExistence type="predicted"/>
<dbReference type="Pfam" id="PF00216">
    <property type="entry name" value="Bac_DNA_binding"/>
    <property type="match status" value="2"/>
</dbReference>
<dbReference type="InterPro" id="IPR010992">
    <property type="entry name" value="IHF-like_DNA-bd_dom_sf"/>
</dbReference>
<accession>A0AA36IT30</accession>
<keyword evidence="1" id="KW-0677">Repeat</keyword>
<dbReference type="GO" id="GO:0009507">
    <property type="term" value="C:chloroplast"/>
    <property type="evidence" value="ECO:0007669"/>
    <property type="project" value="TreeGrafter"/>
</dbReference>
<dbReference type="Proteomes" id="UP001178507">
    <property type="component" value="Unassembled WGS sequence"/>
</dbReference>